<dbReference type="EMBL" id="FLQY01000086">
    <property type="protein sequence ID" value="SBT06124.1"/>
    <property type="molecule type" value="Genomic_DNA"/>
</dbReference>
<dbReference type="Proteomes" id="UP000199600">
    <property type="component" value="Unassembled WGS sequence"/>
</dbReference>
<feature type="domain" description="TPM" evidence="1">
    <location>
        <begin position="28"/>
        <end position="145"/>
    </location>
</feature>
<evidence type="ECO:0000313" key="2">
    <source>
        <dbReference type="EMBL" id="SBT06124.1"/>
    </source>
</evidence>
<evidence type="ECO:0000313" key="3">
    <source>
        <dbReference type="Proteomes" id="UP000199600"/>
    </source>
</evidence>
<dbReference type="InterPro" id="IPR007621">
    <property type="entry name" value="TPM_dom"/>
</dbReference>
<proteinExistence type="predicted"/>
<accession>A0A1A8XLS5</accession>
<evidence type="ECO:0000259" key="1">
    <source>
        <dbReference type="Pfam" id="PF04536"/>
    </source>
</evidence>
<reference evidence="2 3" key="1">
    <citation type="submission" date="2016-06" db="EMBL/GenBank/DDBJ databases">
        <authorList>
            <person name="Kjaerup R.B."/>
            <person name="Dalgaard T.S."/>
            <person name="Juul-Madsen H.R."/>
        </authorList>
    </citation>
    <scope>NUCLEOTIDE SEQUENCE [LARGE SCALE GENOMIC DNA]</scope>
    <source>
        <strain evidence="2">2</strain>
    </source>
</reference>
<gene>
    <name evidence="2" type="ORF">PROAA_1760006</name>
</gene>
<dbReference type="AlphaFoldDB" id="A0A1A8XLS5"/>
<dbReference type="Gene3D" id="3.10.310.50">
    <property type="match status" value="1"/>
</dbReference>
<name>A0A1A8XLS5_9RHOO</name>
<dbReference type="Pfam" id="PF04536">
    <property type="entry name" value="TPM_phosphatase"/>
    <property type="match status" value="1"/>
</dbReference>
<keyword evidence="3" id="KW-1185">Reference proteome</keyword>
<dbReference type="PANTHER" id="PTHR30373:SF8">
    <property type="entry name" value="BLL7265 PROTEIN"/>
    <property type="match status" value="1"/>
</dbReference>
<dbReference type="PANTHER" id="PTHR30373">
    <property type="entry name" value="UPF0603 PROTEIN YGCG"/>
    <property type="match status" value="1"/>
</dbReference>
<protein>
    <recommendedName>
        <fullName evidence="1">TPM domain-containing protein</fullName>
    </recommendedName>
</protein>
<sequence length="168" mass="18723">MWKATILRTLHHFVVPDWWALRSFPKSTLLRIEQAIAASESAHLGELRFVVEASQSLHGLLHDQSARARAVELFSQLGVWDTEHNSGVLIYVQLVDRRVEIVADRGINARVEEGFWNAICRRIEAAYRAGSFEQGTLLALNDVTAVLAEHFPATGDNPDELPNAPGIC</sequence>
<organism evidence="2 3">
    <name type="scientific">Candidatus Propionivibrio aalborgensis</name>
    <dbReference type="NCBI Taxonomy" id="1860101"/>
    <lineage>
        <taxon>Bacteria</taxon>
        <taxon>Pseudomonadati</taxon>
        <taxon>Pseudomonadota</taxon>
        <taxon>Betaproteobacteria</taxon>
        <taxon>Rhodocyclales</taxon>
        <taxon>Rhodocyclaceae</taxon>
        <taxon>Propionivibrio</taxon>
    </lineage>
</organism>
<dbReference type="RefSeq" id="WP_186410395.1">
    <property type="nucleotide sequence ID" value="NZ_FLQY01000086.1"/>
</dbReference>